<dbReference type="Proteomes" id="UP000221165">
    <property type="component" value="Unassembled WGS sequence"/>
</dbReference>
<feature type="non-terminal residue" evidence="1">
    <location>
        <position position="47"/>
    </location>
</feature>
<keyword evidence="2" id="KW-1185">Reference proteome</keyword>
<proteinExistence type="predicted"/>
<evidence type="ECO:0000313" key="2">
    <source>
        <dbReference type="Proteomes" id="UP000221165"/>
    </source>
</evidence>
<dbReference type="GeneID" id="94431010"/>
<dbReference type="RefSeq" id="XP_067920216.1">
    <property type="nucleotide sequence ID" value="XM_068067799.1"/>
</dbReference>
<dbReference type="VEuPathDB" id="ToxoDB:CSUI_007654"/>
<organism evidence="1 2">
    <name type="scientific">Cystoisospora suis</name>
    <dbReference type="NCBI Taxonomy" id="483139"/>
    <lineage>
        <taxon>Eukaryota</taxon>
        <taxon>Sar</taxon>
        <taxon>Alveolata</taxon>
        <taxon>Apicomplexa</taxon>
        <taxon>Conoidasida</taxon>
        <taxon>Coccidia</taxon>
        <taxon>Eucoccidiorida</taxon>
        <taxon>Eimeriorina</taxon>
        <taxon>Sarcocystidae</taxon>
        <taxon>Cystoisospora</taxon>
    </lineage>
</organism>
<accession>A0A2C6KD12</accession>
<name>A0A2C6KD12_9APIC</name>
<dbReference type="AlphaFoldDB" id="A0A2C6KD12"/>
<reference evidence="1 2" key="1">
    <citation type="journal article" date="2017" name="Int. J. Parasitol.">
        <title>The genome of the protozoan parasite Cystoisospora suis and a reverse vaccinology approach to identify vaccine candidates.</title>
        <authorList>
            <person name="Palmieri N."/>
            <person name="Shrestha A."/>
            <person name="Ruttkowski B."/>
            <person name="Beck T."/>
            <person name="Vogl C."/>
            <person name="Tomley F."/>
            <person name="Blake D.P."/>
            <person name="Joachim A."/>
        </authorList>
    </citation>
    <scope>NUCLEOTIDE SEQUENCE [LARGE SCALE GENOMIC DNA]</scope>
    <source>
        <strain evidence="1 2">Wien I</strain>
    </source>
</reference>
<gene>
    <name evidence="1" type="ORF">CSUI_007654</name>
</gene>
<sequence length="47" mass="5498">MLLEKKEWDGGTCTATVVTDGWEKSRRDQKEFSRKAVLFPRRANTRV</sequence>
<dbReference type="EMBL" id="MIGC01004103">
    <property type="protein sequence ID" value="PHJ18510.1"/>
    <property type="molecule type" value="Genomic_DNA"/>
</dbReference>
<evidence type="ECO:0000313" key="1">
    <source>
        <dbReference type="EMBL" id="PHJ18510.1"/>
    </source>
</evidence>
<comment type="caution">
    <text evidence="1">The sequence shown here is derived from an EMBL/GenBank/DDBJ whole genome shotgun (WGS) entry which is preliminary data.</text>
</comment>
<protein>
    <submittedName>
        <fullName evidence="1">Uncharacterized protein</fullName>
    </submittedName>
</protein>